<evidence type="ECO:0000256" key="1">
    <source>
        <dbReference type="SAM" id="MobiDB-lite"/>
    </source>
</evidence>
<dbReference type="AlphaFoldDB" id="A0A7J6KPR7"/>
<gene>
    <name evidence="2" type="ORF">FOL47_002467</name>
</gene>
<proteinExistence type="predicted"/>
<feature type="non-terminal residue" evidence="2">
    <location>
        <position position="67"/>
    </location>
</feature>
<dbReference type="EMBL" id="JAAPAO010001689">
    <property type="protein sequence ID" value="KAF4649040.1"/>
    <property type="molecule type" value="Genomic_DNA"/>
</dbReference>
<name>A0A7J6KPR7_PERCH</name>
<evidence type="ECO:0000313" key="3">
    <source>
        <dbReference type="Proteomes" id="UP000591131"/>
    </source>
</evidence>
<accession>A0A7J6KPR7</accession>
<reference evidence="2 3" key="1">
    <citation type="submission" date="2020-04" db="EMBL/GenBank/DDBJ databases">
        <title>Perkinsus chesapeaki whole genome sequence.</title>
        <authorList>
            <person name="Bogema D.R."/>
        </authorList>
    </citation>
    <scope>NUCLEOTIDE SEQUENCE [LARGE SCALE GENOMIC DNA]</scope>
    <source>
        <strain evidence="2">ATCC PRA-425</strain>
    </source>
</reference>
<evidence type="ECO:0000313" key="2">
    <source>
        <dbReference type="EMBL" id="KAF4649040.1"/>
    </source>
</evidence>
<protein>
    <submittedName>
        <fullName evidence="2">Uncharacterized protein</fullName>
    </submittedName>
</protein>
<comment type="caution">
    <text evidence="2">The sequence shown here is derived from an EMBL/GenBank/DDBJ whole genome shotgun (WGS) entry which is preliminary data.</text>
</comment>
<feature type="non-terminal residue" evidence="2">
    <location>
        <position position="1"/>
    </location>
</feature>
<sequence length="67" mass="7035">NLDVVLPSSAASLFIYPSPLASVTRSSSTCSRIADPARQTRVSIRGTAAPHGGALFGRRHPPCRDTS</sequence>
<dbReference type="Proteomes" id="UP000591131">
    <property type="component" value="Unassembled WGS sequence"/>
</dbReference>
<organism evidence="2 3">
    <name type="scientific">Perkinsus chesapeaki</name>
    <name type="common">Clam parasite</name>
    <name type="synonym">Perkinsus andrewsi</name>
    <dbReference type="NCBI Taxonomy" id="330153"/>
    <lineage>
        <taxon>Eukaryota</taxon>
        <taxon>Sar</taxon>
        <taxon>Alveolata</taxon>
        <taxon>Perkinsozoa</taxon>
        <taxon>Perkinsea</taxon>
        <taxon>Perkinsida</taxon>
        <taxon>Perkinsidae</taxon>
        <taxon>Perkinsus</taxon>
    </lineage>
</organism>
<feature type="region of interest" description="Disordered" evidence="1">
    <location>
        <begin position="47"/>
        <end position="67"/>
    </location>
</feature>
<keyword evidence="3" id="KW-1185">Reference proteome</keyword>